<feature type="region of interest" description="Disordered" evidence="5">
    <location>
        <begin position="232"/>
        <end position="256"/>
    </location>
</feature>
<evidence type="ECO:0000256" key="2">
    <source>
        <dbReference type="ARBA" id="ARBA00022448"/>
    </source>
</evidence>
<evidence type="ECO:0000256" key="5">
    <source>
        <dbReference type="SAM" id="MobiDB-lite"/>
    </source>
</evidence>
<dbReference type="AlphaFoldDB" id="A0A8D5JSD1"/>
<organism evidence="7 8">
    <name type="scientific">Desulfomarina profundi</name>
    <dbReference type="NCBI Taxonomy" id="2772557"/>
    <lineage>
        <taxon>Bacteria</taxon>
        <taxon>Pseudomonadati</taxon>
        <taxon>Thermodesulfobacteriota</taxon>
        <taxon>Desulfobulbia</taxon>
        <taxon>Desulfobulbales</taxon>
        <taxon>Desulfobulbaceae</taxon>
        <taxon>Desulfomarina</taxon>
    </lineage>
</organism>
<comment type="cofactor">
    <cofactor evidence="1">
        <name>FAD</name>
        <dbReference type="ChEBI" id="CHEBI:57692"/>
    </cofactor>
</comment>
<evidence type="ECO:0000313" key="7">
    <source>
        <dbReference type="EMBL" id="BCL61986.1"/>
    </source>
</evidence>
<dbReference type="InterPro" id="IPR001041">
    <property type="entry name" value="2Fe-2S_ferredoxin-type"/>
</dbReference>
<keyword evidence="4" id="KW-0274">FAD</keyword>
<sequence length="256" mass="28236">MNEIIFGILCFSGLQLILVTLIVAAKKTLLPGGEVAITVNEDKQFSTSPGGKLLTTLAGHGVILSSACGGGGSCGQCRCIVREGGGSILPTERGQINNRDARNGVRLSCQVPVKRDMLIEVPPEMLDARKWLCTVQSNRNVATFIKELVLKLPEDEEVNFRAGGYIQIEVPPHTLEYRNFDIDERFLSDWTKFKMFQYRSHVYTPVTRAYSMANWPGEKGIIKLNVRIASPPPGSDASLPPDRFPPISSTCNRETR</sequence>
<dbReference type="GO" id="GO:0051537">
    <property type="term" value="F:2 iron, 2 sulfur cluster binding"/>
    <property type="evidence" value="ECO:0007669"/>
    <property type="project" value="InterPro"/>
</dbReference>
<dbReference type="EMBL" id="AP024086">
    <property type="protein sequence ID" value="BCL61986.1"/>
    <property type="molecule type" value="Genomic_DNA"/>
</dbReference>
<feature type="compositionally biased region" description="Polar residues" evidence="5">
    <location>
        <begin position="247"/>
        <end position="256"/>
    </location>
</feature>
<keyword evidence="2" id="KW-0813">Transport</keyword>
<evidence type="ECO:0000259" key="6">
    <source>
        <dbReference type="PROSITE" id="PS51085"/>
    </source>
</evidence>
<evidence type="ECO:0000313" key="8">
    <source>
        <dbReference type="Proteomes" id="UP000826725"/>
    </source>
</evidence>
<evidence type="ECO:0000256" key="1">
    <source>
        <dbReference type="ARBA" id="ARBA00001974"/>
    </source>
</evidence>
<proteinExistence type="predicted"/>
<dbReference type="NCBIfam" id="TIGR01941">
    <property type="entry name" value="nqrF"/>
    <property type="match status" value="1"/>
</dbReference>
<dbReference type="PROSITE" id="PS51085">
    <property type="entry name" value="2FE2S_FER_2"/>
    <property type="match status" value="1"/>
</dbReference>
<dbReference type="KEGG" id="dbk:DGMP_26790"/>
<dbReference type="GO" id="GO:0016020">
    <property type="term" value="C:membrane"/>
    <property type="evidence" value="ECO:0007669"/>
    <property type="project" value="InterPro"/>
</dbReference>
<dbReference type="Proteomes" id="UP000826725">
    <property type="component" value="Chromosome"/>
</dbReference>
<keyword evidence="8" id="KW-1185">Reference proteome</keyword>
<gene>
    <name evidence="7" type="ORF">DGMP_26790</name>
</gene>
<reference evidence="7" key="1">
    <citation type="submission" date="2020-09" db="EMBL/GenBank/DDBJ databases">
        <title>Desulfogranum mesoprofundum gen. nov., sp. nov., a novel mesophilic, sulfate-reducing chemolithoautotroph isolated from a deep-sea hydrothermal vent chimney in the Suiyo Seamount.</title>
        <authorList>
            <person name="Hashimoto Y."/>
            <person name="Nakagawa S."/>
        </authorList>
    </citation>
    <scope>NUCLEOTIDE SEQUENCE</scope>
    <source>
        <strain evidence="7">KT2</strain>
    </source>
</reference>
<dbReference type="InterPro" id="IPR010205">
    <property type="entry name" value="NqrF"/>
</dbReference>
<accession>A0A8D5JSD1</accession>
<keyword evidence="3" id="KW-0285">Flavoprotein</keyword>
<evidence type="ECO:0000256" key="3">
    <source>
        <dbReference type="ARBA" id="ARBA00022630"/>
    </source>
</evidence>
<feature type="domain" description="2Fe-2S ferredoxin-type" evidence="6">
    <location>
        <begin position="33"/>
        <end position="125"/>
    </location>
</feature>
<dbReference type="Pfam" id="PF00111">
    <property type="entry name" value="Fer2"/>
    <property type="match status" value="1"/>
</dbReference>
<evidence type="ECO:0000256" key="4">
    <source>
        <dbReference type="ARBA" id="ARBA00022827"/>
    </source>
</evidence>
<name>A0A8D5JSD1_9BACT</name>
<protein>
    <recommendedName>
        <fullName evidence="6">2Fe-2S ferredoxin-type domain-containing protein</fullName>
    </recommendedName>
</protein>
<dbReference type="PANTHER" id="PTHR43644">
    <property type="entry name" value="NA(+)-TRANSLOCATING NADH-QUINONE REDUCTASE SUBUNIT"/>
    <property type="match status" value="1"/>
</dbReference>
<dbReference type="PANTHER" id="PTHR43644:SF1">
    <property type="entry name" value="NAD(P)H-FLAVIN REDUCTASE"/>
    <property type="match status" value="1"/>
</dbReference>
<dbReference type="GO" id="GO:0006814">
    <property type="term" value="P:sodium ion transport"/>
    <property type="evidence" value="ECO:0007669"/>
    <property type="project" value="InterPro"/>
</dbReference>
<dbReference type="GO" id="GO:0016655">
    <property type="term" value="F:oxidoreductase activity, acting on NAD(P)H, quinone or similar compound as acceptor"/>
    <property type="evidence" value="ECO:0007669"/>
    <property type="project" value="InterPro"/>
</dbReference>